<dbReference type="AlphaFoldDB" id="A0A0P6BR20"/>
<name>A0A0P6BR20_9CRUS</name>
<comment type="caution">
    <text evidence="1">The sequence shown here is derived from an EMBL/GenBank/DDBJ whole genome shotgun (WGS) entry which is preliminary data.</text>
</comment>
<keyword evidence="2" id="KW-1185">Reference proteome</keyword>
<evidence type="ECO:0000313" key="1">
    <source>
        <dbReference type="EMBL" id="KZS11131.1"/>
    </source>
</evidence>
<dbReference type="EMBL" id="LRGB01001581">
    <property type="protein sequence ID" value="KZS11131.1"/>
    <property type="molecule type" value="Genomic_DNA"/>
</dbReference>
<organism evidence="1 2">
    <name type="scientific">Daphnia magna</name>
    <dbReference type="NCBI Taxonomy" id="35525"/>
    <lineage>
        <taxon>Eukaryota</taxon>
        <taxon>Metazoa</taxon>
        <taxon>Ecdysozoa</taxon>
        <taxon>Arthropoda</taxon>
        <taxon>Crustacea</taxon>
        <taxon>Branchiopoda</taxon>
        <taxon>Diplostraca</taxon>
        <taxon>Cladocera</taxon>
        <taxon>Anomopoda</taxon>
        <taxon>Daphniidae</taxon>
        <taxon>Daphnia</taxon>
    </lineage>
</organism>
<protein>
    <submittedName>
        <fullName evidence="1">Uncharacterized protein</fullName>
    </submittedName>
</protein>
<evidence type="ECO:0000313" key="2">
    <source>
        <dbReference type="Proteomes" id="UP000076858"/>
    </source>
</evidence>
<sequence>MRNMKPERKSFGTPERPGLLPLNDLAILVSRPARIFFSYCVILSHCHKGEGEDGIELEIGFTFLSTISIMQMKYSAKHTLANFRMCLGLKGKSVR</sequence>
<reference evidence="1 2" key="1">
    <citation type="submission" date="2016-03" db="EMBL/GenBank/DDBJ databases">
        <title>EvidentialGene: Evidence-directed Construction of Genes on Genomes.</title>
        <authorList>
            <person name="Gilbert D.G."/>
            <person name="Choi J.-H."/>
            <person name="Mockaitis K."/>
            <person name="Colbourne J."/>
            <person name="Pfrender M."/>
        </authorList>
    </citation>
    <scope>NUCLEOTIDE SEQUENCE [LARGE SCALE GENOMIC DNA]</scope>
    <source>
        <strain evidence="1 2">Xinb3</strain>
        <tissue evidence="1">Complete organism</tissue>
    </source>
</reference>
<accession>A0A0P6BR20</accession>
<dbReference type="Proteomes" id="UP000076858">
    <property type="component" value="Unassembled WGS sequence"/>
</dbReference>
<gene>
    <name evidence="1" type="ORF">APZ42_023892</name>
</gene>
<proteinExistence type="predicted"/>